<comment type="caution">
    <text evidence="1">The sequence shown here is derived from an EMBL/GenBank/DDBJ whole genome shotgun (WGS) entry which is preliminary data.</text>
</comment>
<proteinExistence type="predicted"/>
<name>A0A9P8P022_9ASCO</name>
<reference evidence="1" key="1">
    <citation type="journal article" date="2021" name="Open Biol.">
        <title>Shared evolutionary footprints suggest mitochondrial oxidative damage underlies multiple complex I losses in fungi.</title>
        <authorList>
            <person name="Schikora-Tamarit M.A."/>
            <person name="Marcet-Houben M."/>
            <person name="Nosek J."/>
            <person name="Gabaldon T."/>
        </authorList>
    </citation>
    <scope>NUCLEOTIDE SEQUENCE</scope>
    <source>
        <strain evidence="1">NCAIM Y.01608</strain>
    </source>
</reference>
<keyword evidence="2" id="KW-1185">Reference proteome</keyword>
<dbReference type="AlphaFoldDB" id="A0A9P8P022"/>
<organism evidence="1 2">
    <name type="scientific">Ogataea polymorpha</name>
    <dbReference type="NCBI Taxonomy" id="460523"/>
    <lineage>
        <taxon>Eukaryota</taxon>
        <taxon>Fungi</taxon>
        <taxon>Dikarya</taxon>
        <taxon>Ascomycota</taxon>
        <taxon>Saccharomycotina</taxon>
        <taxon>Pichiomycetes</taxon>
        <taxon>Pichiales</taxon>
        <taxon>Pichiaceae</taxon>
        <taxon>Ogataea</taxon>
    </lineage>
</organism>
<evidence type="ECO:0000313" key="1">
    <source>
        <dbReference type="EMBL" id="KAH3663088.1"/>
    </source>
</evidence>
<dbReference type="Proteomes" id="UP000788993">
    <property type="component" value="Unassembled WGS sequence"/>
</dbReference>
<reference evidence="1" key="2">
    <citation type="submission" date="2021-01" db="EMBL/GenBank/DDBJ databases">
        <authorList>
            <person name="Schikora-Tamarit M.A."/>
        </authorList>
    </citation>
    <scope>NUCLEOTIDE SEQUENCE</scope>
    <source>
        <strain evidence="1">NCAIM Y.01608</strain>
    </source>
</reference>
<dbReference type="Gene3D" id="3.40.50.1010">
    <property type="entry name" value="5'-nuclease"/>
    <property type="match status" value="1"/>
</dbReference>
<dbReference type="EMBL" id="JAEUBD010001266">
    <property type="protein sequence ID" value="KAH3663088.1"/>
    <property type="molecule type" value="Genomic_DNA"/>
</dbReference>
<sequence length="263" mass="30300">MSSNDKLTNQIRHHIIVDPSSLVYGGISRLSKWQTEYSLTVFVPNYTLRELDFLKRSINPVVARNARESIRLIDAAISEDPADAHNPRNSQFLLESPEEAGPDWKKASSYRQRTPLVREIPAVASGYGLYQEPRNKAMRSLNTAFEQQEDITKNTNQHEKAKVPPRLRYLIRSCIQKQYVENKKRKPKSRIDWVVVCEDPITTTWLRCFGFKVLSMNQMQAFLEHPTSIDLPKAANEKPGMVKTQDYRKITFAPRGSGKLWKP</sequence>
<evidence type="ECO:0000313" key="2">
    <source>
        <dbReference type="Proteomes" id="UP000788993"/>
    </source>
</evidence>
<protein>
    <recommendedName>
        <fullName evidence="3">PIN domain-containing protein</fullName>
    </recommendedName>
</protein>
<evidence type="ECO:0008006" key="3">
    <source>
        <dbReference type="Google" id="ProtNLM"/>
    </source>
</evidence>
<accession>A0A9P8P022</accession>
<gene>
    <name evidence="1" type="ORF">OGATHE_004664</name>
</gene>